<evidence type="ECO:0008006" key="4">
    <source>
        <dbReference type="Google" id="ProtNLM"/>
    </source>
</evidence>
<comment type="caution">
    <text evidence="2">The sequence shown here is derived from an EMBL/GenBank/DDBJ whole genome shotgun (WGS) entry which is preliminary data.</text>
</comment>
<evidence type="ECO:0000256" key="1">
    <source>
        <dbReference type="SAM" id="SignalP"/>
    </source>
</evidence>
<organism evidence="2 3">
    <name type="scientific">Zophobas morio</name>
    <dbReference type="NCBI Taxonomy" id="2755281"/>
    <lineage>
        <taxon>Eukaryota</taxon>
        <taxon>Metazoa</taxon>
        <taxon>Ecdysozoa</taxon>
        <taxon>Arthropoda</taxon>
        <taxon>Hexapoda</taxon>
        <taxon>Insecta</taxon>
        <taxon>Pterygota</taxon>
        <taxon>Neoptera</taxon>
        <taxon>Endopterygota</taxon>
        <taxon>Coleoptera</taxon>
        <taxon>Polyphaga</taxon>
        <taxon>Cucujiformia</taxon>
        <taxon>Tenebrionidae</taxon>
        <taxon>Zophobas</taxon>
    </lineage>
</organism>
<reference evidence="2" key="1">
    <citation type="journal article" date="2023" name="G3 (Bethesda)">
        <title>Whole genome assemblies of Zophobas morio and Tenebrio molitor.</title>
        <authorList>
            <person name="Kaur S."/>
            <person name="Stinson S.A."/>
            <person name="diCenzo G.C."/>
        </authorList>
    </citation>
    <scope>NUCLEOTIDE SEQUENCE</scope>
    <source>
        <strain evidence="2">QUZm001</strain>
    </source>
</reference>
<gene>
    <name evidence="2" type="ORF">Zmor_015330</name>
</gene>
<proteinExistence type="predicted"/>
<dbReference type="EMBL" id="JALNTZ010000004">
    <property type="protein sequence ID" value="KAJ3656240.1"/>
    <property type="molecule type" value="Genomic_DNA"/>
</dbReference>
<name>A0AA38MGG3_9CUCU</name>
<evidence type="ECO:0000313" key="2">
    <source>
        <dbReference type="EMBL" id="KAJ3656240.1"/>
    </source>
</evidence>
<accession>A0AA38MGG3</accession>
<sequence length="198" mass="21828">MNLLHCITLAVYAVSSVHCESLNQTTEIPPPPLSDEEIEDQRIINETITKYGFPRDYTALGLPGPELVADKKKNSISNELVHWESGAYTLKVRAITDHFSYNARYENTKIKKIGIEEIPVTKGQFAEHFERKSWGYYIRTIGYTLDENGYQQFLIDLSTAKTRPHVSVISGGPGGPVGDKVSISSTVLGSLIGGNALG</sequence>
<feature type="signal peptide" evidence="1">
    <location>
        <begin position="1"/>
        <end position="19"/>
    </location>
</feature>
<protein>
    <recommendedName>
        <fullName evidence="4">Secreted protein</fullName>
    </recommendedName>
</protein>
<dbReference type="Proteomes" id="UP001168821">
    <property type="component" value="Unassembled WGS sequence"/>
</dbReference>
<dbReference type="AlphaFoldDB" id="A0AA38MGG3"/>
<evidence type="ECO:0000313" key="3">
    <source>
        <dbReference type="Proteomes" id="UP001168821"/>
    </source>
</evidence>
<keyword evidence="3" id="KW-1185">Reference proteome</keyword>
<feature type="chain" id="PRO_5041231119" description="Secreted protein" evidence="1">
    <location>
        <begin position="20"/>
        <end position="198"/>
    </location>
</feature>
<keyword evidence="1" id="KW-0732">Signal</keyword>